<sequence length="229" mass="25733">MAVPNAQRAFLDMTRALRNTIKLRFRTWVVQTPANQAVGQRAVTAGTWIGIPPADGVLATGGEGVVHVWCKVDPATNLIIDRVVVKLVVSGWARFDLARTWHGGVGQEPMECHQSNLVWANMAPADRKYILSCLGWGDVDRQTRRYKLYYEYCDHGNLNKLMKIQKPKRKKVGKSKKGRKQFPEPFLWYMFESLAKACVAMEAAYTQGLMHGDLHPGNRKCLAGAIGMY</sequence>
<dbReference type="Proteomes" id="UP000030641">
    <property type="component" value="Unassembled WGS sequence"/>
</dbReference>
<keyword evidence="2" id="KW-1185">Reference proteome</keyword>
<gene>
    <name evidence="1" type="ORF">AUEXF2481DRAFT_306546</name>
</gene>
<dbReference type="OrthoDB" id="310217at2759"/>
<reference evidence="1 2" key="1">
    <citation type="journal article" date="2014" name="BMC Genomics">
        <title>Genome sequencing of four Aureobasidium pullulans varieties: biotechnological potential, stress tolerance, and description of new species.</title>
        <authorList>
            <person name="Gostin Ar C."/>
            <person name="Ohm R.A."/>
            <person name="Kogej T."/>
            <person name="Sonjak S."/>
            <person name="Turk M."/>
            <person name="Zajc J."/>
            <person name="Zalar P."/>
            <person name="Grube M."/>
            <person name="Sun H."/>
            <person name="Han J."/>
            <person name="Sharma A."/>
            <person name="Chiniquy J."/>
            <person name="Ngan C.Y."/>
            <person name="Lipzen A."/>
            <person name="Barry K."/>
            <person name="Grigoriev I.V."/>
            <person name="Gunde-Cimerman N."/>
        </authorList>
    </citation>
    <scope>NUCLEOTIDE SEQUENCE [LARGE SCALE GENOMIC DNA]</scope>
    <source>
        <strain evidence="1 2">EXF-2481</strain>
    </source>
</reference>
<name>A0A074Z466_AURSE</name>
<dbReference type="RefSeq" id="XP_013342414.1">
    <property type="nucleotide sequence ID" value="XM_013486960.1"/>
</dbReference>
<dbReference type="STRING" id="1043005.A0A074Z466"/>
<evidence type="ECO:0008006" key="3">
    <source>
        <dbReference type="Google" id="ProtNLM"/>
    </source>
</evidence>
<dbReference type="SUPFAM" id="SSF56112">
    <property type="entry name" value="Protein kinase-like (PK-like)"/>
    <property type="match status" value="1"/>
</dbReference>
<accession>A0A074Z466</accession>
<dbReference type="InterPro" id="IPR011009">
    <property type="entry name" value="Kinase-like_dom_sf"/>
</dbReference>
<dbReference type="GeneID" id="25364230"/>
<protein>
    <recommendedName>
        <fullName evidence="3">Protein kinase domain-containing protein</fullName>
    </recommendedName>
</protein>
<organism evidence="1 2">
    <name type="scientific">Aureobasidium subglaciale (strain EXF-2481)</name>
    <name type="common">Aureobasidium pullulans var. subglaciale</name>
    <dbReference type="NCBI Taxonomy" id="1043005"/>
    <lineage>
        <taxon>Eukaryota</taxon>
        <taxon>Fungi</taxon>
        <taxon>Dikarya</taxon>
        <taxon>Ascomycota</taxon>
        <taxon>Pezizomycotina</taxon>
        <taxon>Dothideomycetes</taxon>
        <taxon>Dothideomycetidae</taxon>
        <taxon>Dothideales</taxon>
        <taxon>Saccotheciaceae</taxon>
        <taxon>Aureobasidium</taxon>
    </lineage>
</organism>
<dbReference type="InParanoid" id="A0A074Z466"/>
<dbReference type="Gene3D" id="1.10.510.10">
    <property type="entry name" value="Transferase(Phosphotransferase) domain 1"/>
    <property type="match status" value="1"/>
</dbReference>
<proteinExistence type="predicted"/>
<evidence type="ECO:0000313" key="1">
    <source>
        <dbReference type="EMBL" id="KEQ93796.1"/>
    </source>
</evidence>
<dbReference type="HOGENOM" id="CLU_1156168_0_0_1"/>
<evidence type="ECO:0000313" key="2">
    <source>
        <dbReference type="Proteomes" id="UP000030641"/>
    </source>
</evidence>
<dbReference type="AlphaFoldDB" id="A0A074Z466"/>
<dbReference type="EMBL" id="KL584764">
    <property type="protein sequence ID" value="KEQ93796.1"/>
    <property type="molecule type" value="Genomic_DNA"/>
</dbReference>